<dbReference type="GO" id="GO:0008168">
    <property type="term" value="F:methyltransferase activity"/>
    <property type="evidence" value="ECO:0007669"/>
    <property type="project" value="UniProtKB-KW"/>
</dbReference>
<evidence type="ECO:0000256" key="3">
    <source>
        <dbReference type="ARBA" id="ARBA00022679"/>
    </source>
</evidence>
<dbReference type="GO" id="GO:0032259">
    <property type="term" value="P:methylation"/>
    <property type="evidence" value="ECO:0007669"/>
    <property type="project" value="UniProtKB-KW"/>
</dbReference>
<gene>
    <name evidence="6" type="ORF">IMZ08_01435</name>
</gene>
<evidence type="ECO:0000313" key="7">
    <source>
        <dbReference type="Proteomes" id="UP001516662"/>
    </source>
</evidence>
<dbReference type="CDD" id="cd02440">
    <property type="entry name" value="AdoMet_MTases"/>
    <property type="match status" value="1"/>
</dbReference>
<evidence type="ECO:0000259" key="5">
    <source>
        <dbReference type="Pfam" id="PF08241"/>
    </source>
</evidence>
<keyword evidence="3" id="KW-0808">Transferase</keyword>
<dbReference type="SUPFAM" id="SSF53335">
    <property type="entry name" value="S-adenosyl-L-methionine-dependent methyltransferases"/>
    <property type="match status" value="1"/>
</dbReference>
<name>A0ABR9QDZ8_9BACI</name>
<dbReference type="Gene3D" id="3.40.50.150">
    <property type="entry name" value="Vaccinia Virus protein VP39"/>
    <property type="match status" value="1"/>
</dbReference>
<dbReference type="PANTHER" id="PTHR44307">
    <property type="entry name" value="PHOSPHOETHANOLAMINE METHYLTRANSFERASE"/>
    <property type="match status" value="1"/>
</dbReference>
<sequence>MKNTYLDCLALFGVGGAHPGGLKLTREILAQEQIDSSSRILDIGCGTGQTAAFISNHYNCHVSALENNKVMLEKAEERLSTISLPVTIVEGKAEELPFEDNHFDIILSESVISFTEQPVTLSELKRVLKPNGVLLGIEMTLEKLIDKQELEAFIHFYGVTRLQTEDEWFETVKEAGFSAIRITKNDEDPDEEDLENATEFYLSENITDECFSVLETHEQFTKDFKDIVGYRVIRCTK</sequence>
<comment type="pathway">
    <text evidence="1">Lipid metabolism.</text>
</comment>
<comment type="caution">
    <text evidence="6">The sequence shown here is derived from an EMBL/GenBank/DDBJ whole genome shotgun (WGS) entry which is preliminary data.</text>
</comment>
<reference evidence="6 7" key="1">
    <citation type="submission" date="2020-10" db="EMBL/GenBank/DDBJ databases">
        <title>Bacillus sp. HD4P25, an endophyte from a halophyte.</title>
        <authorList>
            <person name="Sun J.-Q."/>
        </authorList>
    </citation>
    <scope>NUCLEOTIDE SEQUENCE [LARGE SCALE GENOMIC DNA]</scope>
    <source>
        <strain evidence="6 7">YIM 93174</strain>
    </source>
</reference>
<dbReference type="PANTHER" id="PTHR44307:SF2">
    <property type="entry name" value="PHOSPHOETHANOLAMINE METHYLTRANSFERASE ISOFORM X1"/>
    <property type="match status" value="1"/>
</dbReference>
<keyword evidence="7" id="KW-1185">Reference proteome</keyword>
<dbReference type="InterPro" id="IPR013216">
    <property type="entry name" value="Methyltransf_11"/>
</dbReference>
<dbReference type="RefSeq" id="WP_193534214.1">
    <property type="nucleotide sequence ID" value="NZ_JADCLJ010000006.1"/>
</dbReference>
<evidence type="ECO:0000256" key="4">
    <source>
        <dbReference type="ARBA" id="ARBA00025707"/>
    </source>
</evidence>
<feature type="domain" description="Methyltransferase type 11" evidence="5">
    <location>
        <begin position="41"/>
        <end position="135"/>
    </location>
</feature>
<proteinExistence type="predicted"/>
<organism evidence="6 7">
    <name type="scientific">Litchfieldia luteola</name>
    <dbReference type="NCBI Taxonomy" id="682179"/>
    <lineage>
        <taxon>Bacteria</taxon>
        <taxon>Bacillati</taxon>
        <taxon>Bacillota</taxon>
        <taxon>Bacilli</taxon>
        <taxon>Bacillales</taxon>
        <taxon>Bacillaceae</taxon>
        <taxon>Litchfieldia</taxon>
    </lineage>
</organism>
<dbReference type="Pfam" id="PF08241">
    <property type="entry name" value="Methyltransf_11"/>
    <property type="match status" value="1"/>
</dbReference>
<dbReference type="EMBL" id="JADCLJ010000006">
    <property type="protein sequence ID" value="MBE4906717.1"/>
    <property type="molecule type" value="Genomic_DNA"/>
</dbReference>
<accession>A0ABR9QDZ8</accession>
<protein>
    <submittedName>
        <fullName evidence="6">Methyltransferase domain-containing protein</fullName>
    </submittedName>
</protein>
<dbReference type="InterPro" id="IPR029063">
    <property type="entry name" value="SAM-dependent_MTases_sf"/>
</dbReference>
<evidence type="ECO:0000256" key="2">
    <source>
        <dbReference type="ARBA" id="ARBA00022603"/>
    </source>
</evidence>
<evidence type="ECO:0000256" key="1">
    <source>
        <dbReference type="ARBA" id="ARBA00005189"/>
    </source>
</evidence>
<dbReference type="Proteomes" id="UP001516662">
    <property type="component" value="Unassembled WGS sequence"/>
</dbReference>
<evidence type="ECO:0000313" key="6">
    <source>
        <dbReference type="EMBL" id="MBE4906717.1"/>
    </source>
</evidence>
<comment type="pathway">
    <text evidence="4">Phospholipid metabolism.</text>
</comment>
<keyword evidence="2 6" id="KW-0489">Methyltransferase</keyword>